<dbReference type="InterPro" id="IPR036259">
    <property type="entry name" value="MFS_trans_sf"/>
</dbReference>
<feature type="transmembrane region" description="Helical" evidence="8">
    <location>
        <begin position="172"/>
        <end position="191"/>
    </location>
</feature>
<keyword evidence="6 8" id="KW-0472">Membrane</keyword>
<feature type="transmembrane region" description="Helical" evidence="8">
    <location>
        <begin position="12"/>
        <end position="32"/>
    </location>
</feature>
<evidence type="ECO:0000256" key="1">
    <source>
        <dbReference type="ARBA" id="ARBA00004429"/>
    </source>
</evidence>
<feature type="transmembrane region" description="Helical" evidence="8">
    <location>
        <begin position="279"/>
        <end position="300"/>
    </location>
</feature>
<feature type="domain" description="Major facilitator superfamily (MFS) profile" evidence="9">
    <location>
        <begin position="14"/>
        <end position="422"/>
    </location>
</feature>
<organism evidence="10">
    <name type="scientific">Salmonella enterica</name>
    <name type="common">Salmonella choleraesuis</name>
    <dbReference type="NCBI Taxonomy" id="28901"/>
    <lineage>
        <taxon>Bacteria</taxon>
        <taxon>Pseudomonadati</taxon>
        <taxon>Pseudomonadota</taxon>
        <taxon>Gammaproteobacteria</taxon>
        <taxon>Enterobacterales</taxon>
        <taxon>Enterobacteriaceae</taxon>
        <taxon>Salmonella</taxon>
    </lineage>
</organism>
<accession>A0A3F3ITJ5</accession>
<dbReference type="PROSITE" id="PS50850">
    <property type="entry name" value="MFS"/>
    <property type="match status" value="1"/>
</dbReference>
<dbReference type="PANTHER" id="PTHR11662">
    <property type="entry name" value="SOLUTE CARRIER FAMILY 17"/>
    <property type="match status" value="1"/>
</dbReference>
<dbReference type="GO" id="GO:0005886">
    <property type="term" value="C:plasma membrane"/>
    <property type="evidence" value="ECO:0007669"/>
    <property type="project" value="UniProtKB-SubCell"/>
</dbReference>
<dbReference type="InterPro" id="IPR020846">
    <property type="entry name" value="MFS_dom"/>
</dbReference>
<evidence type="ECO:0000256" key="5">
    <source>
        <dbReference type="ARBA" id="ARBA00022989"/>
    </source>
</evidence>
<sequence length="422" mass="46448">MQNKNSVPRKRYMIVVTLFFSLAVAYMGRVIVSVLAANEGFLHDMGIAGQPVKVGLLMTSFLIAYGLSNFVLSPLGNKWGPRKGILIAMILCGVSMILGGVATVLGFVIVSRILLGISNGLHYPLQNVFVKNWFPSNERGRANSVWVIGQSVAPAIAMPLFTYIIGEFGWRYGFITSAVLCLIPIFLLLKFTADTPEKYKNIDRKELDYIKGIDINVIEKVAETQDRKLWDKINLFARDYRYWLLVYWYMSMTFVFWGLISWLPAYLKASRGFSWVEMGWLSSLPFILSIMLKGLGGWAVDKTGRYAPFLVLALLAGGIGIYLSTIIDNKYIAAVLLALSFGITNMGTAPAWTLLQKIINTDSLAIAGGTMNGISNTVSALSPLIIGLSISITGKYESGLYVLVGAAIIASFVAMILVSRKL</sequence>
<evidence type="ECO:0000256" key="2">
    <source>
        <dbReference type="ARBA" id="ARBA00022475"/>
    </source>
</evidence>
<feature type="transmembrane region" description="Helical" evidence="8">
    <location>
        <begin position="364"/>
        <end position="388"/>
    </location>
</feature>
<dbReference type="RefSeq" id="WP_070802602.1">
    <property type="nucleotide sequence ID" value="NZ_JBFNGL010000002.1"/>
</dbReference>
<evidence type="ECO:0000259" key="9">
    <source>
        <dbReference type="PROSITE" id="PS50850"/>
    </source>
</evidence>
<dbReference type="GO" id="GO:0022857">
    <property type="term" value="F:transmembrane transporter activity"/>
    <property type="evidence" value="ECO:0007669"/>
    <property type="project" value="InterPro"/>
</dbReference>
<feature type="transmembrane region" description="Helical" evidence="8">
    <location>
        <begin position="400"/>
        <end position="419"/>
    </location>
</feature>
<dbReference type="InterPro" id="IPR011701">
    <property type="entry name" value="MFS"/>
</dbReference>
<feature type="transmembrane region" description="Helical" evidence="8">
    <location>
        <begin position="52"/>
        <end position="72"/>
    </location>
</feature>
<dbReference type="AlphaFoldDB" id="A0A3F3ITJ5"/>
<feature type="transmembrane region" description="Helical" evidence="8">
    <location>
        <begin position="246"/>
        <end position="267"/>
    </location>
</feature>
<keyword evidence="5 8" id="KW-1133">Transmembrane helix</keyword>
<evidence type="ECO:0000256" key="8">
    <source>
        <dbReference type="SAM" id="Phobius"/>
    </source>
</evidence>
<proteinExistence type="inferred from homology"/>
<protein>
    <recommendedName>
        <fullName evidence="9">Major facilitator superfamily (MFS) profile domain-containing protein</fullName>
    </recommendedName>
</protein>
<gene>
    <name evidence="10" type="ORF">A7S51_21360</name>
</gene>
<evidence type="ECO:0000313" key="10">
    <source>
        <dbReference type="EMBL" id="OHJ48434.1"/>
    </source>
</evidence>
<dbReference type="Gene3D" id="1.20.1250.20">
    <property type="entry name" value="MFS general substrate transporter like domains"/>
    <property type="match status" value="2"/>
</dbReference>
<dbReference type="CDD" id="cd17319">
    <property type="entry name" value="MFS_ExuT_GudP_like"/>
    <property type="match status" value="1"/>
</dbReference>
<comment type="subcellular location">
    <subcellularLocation>
        <location evidence="1">Cell inner membrane</location>
        <topology evidence="1">Multi-pass membrane protein</topology>
    </subcellularLocation>
</comment>
<feature type="transmembrane region" description="Helical" evidence="8">
    <location>
        <begin position="84"/>
        <end position="115"/>
    </location>
</feature>
<name>A0A3F3ITJ5_SALER</name>
<dbReference type="PANTHER" id="PTHR11662:SF399">
    <property type="entry name" value="FI19708P1-RELATED"/>
    <property type="match status" value="1"/>
</dbReference>
<keyword evidence="4 8" id="KW-0812">Transmembrane</keyword>
<dbReference type="Proteomes" id="UP000866740">
    <property type="component" value="Unassembled WGS sequence"/>
</dbReference>
<dbReference type="EMBL" id="MLTE01000017">
    <property type="protein sequence ID" value="OHJ48434.1"/>
    <property type="molecule type" value="Genomic_DNA"/>
</dbReference>
<feature type="transmembrane region" description="Helical" evidence="8">
    <location>
        <begin position="306"/>
        <end position="324"/>
    </location>
</feature>
<reference evidence="10" key="1">
    <citation type="submission" date="2016-09" db="EMBL/GenBank/DDBJ databases">
        <title>Whole genome sequencing of Salmonella enterica.</title>
        <authorList>
            <person name="Bell R."/>
        </authorList>
    </citation>
    <scope>NUCLEOTIDE SEQUENCE [LARGE SCALE GENOMIC DNA]</scope>
    <source>
        <strain evidence="10">CFSAN044929</strain>
    </source>
</reference>
<dbReference type="Pfam" id="PF07690">
    <property type="entry name" value="MFS_1"/>
    <property type="match status" value="1"/>
</dbReference>
<evidence type="ECO:0000256" key="7">
    <source>
        <dbReference type="ARBA" id="ARBA00038514"/>
    </source>
</evidence>
<evidence type="ECO:0000256" key="3">
    <source>
        <dbReference type="ARBA" id="ARBA00022519"/>
    </source>
</evidence>
<feature type="transmembrane region" description="Helical" evidence="8">
    <location>
        <begin position="145"/>
        <end position="165"/>
    </location>
</feature>
<feature type="transmembrane region" description="Helical" evidence="8">
    <location>
        <begin position="331"/>
        <end position="352"/>
    </location>
</feature>
<evidence type="ECO:0000256" key="6">
    <source>
        <dbReference type="ARBA" id="ARBA00023136"/>
    </source>
</evidence>
<evidence type="ECO:0000256" key="4">
    <source>
        <dbReference type="ARBA" id="ARBA00022692"/>
    </source>
</evidence>
<comment type="caution">
    <text evidence="10">The sequence shown here is derived from an EMBL/GenBank/DDBJ whole genome shotgun (WGS) entry which is preliminary data.</text>
</comment>
<keyword evidence="3" id="KW-0997">Cell inner membrane</keyword>
<comment type="similarity">
    <text evidence="7">Belongs to the major facilitator superfamily. Phthalate permease family.</text>
</comment>
<keyword evidence="2" id="KW-1003">Cell membrane</keyword>
<dbReference type="InterPro" id="IPR050382">
    <property type="entry name" value="MFS_Na/Anion_cotransporter"/>
</dbReference>
<dbReference type="SUPFAM" id="SSF103473">
    <property type="entry name" value="MFS general substrate transporter"/>
    <property type="match status" value="1"/>
</dbReference>